<evidence type="ECO:0000313" key="6">
    <source>
        <dbReference type="EMBL" id="PRY36124.1"/>
    </source>
</evidence>
<dbReference type="SUPFAM" id="SSF46689">
    <property type="entry name" value="Homeodomain-like"/>
    <property type="match status" value="1"/>
</dbReference>
<dbReference type="Gene3D" id="1.10.10.60">
    <property type="entry name" value="Homeodomain-like"/>
    <property type="match status" value="1"/>
</dbReference>
<gene>
    <name evidence="6" type="ORF">CLV43_11248</name>
</gene>
<evidence type="ECO:0000256" key="1">
    <source>
        <dbReference type="ARBA" id="ARBA00023015"/>
    </source>
</evidence>
<evidence type="ECO:0000313" key="7">
    <source>
        <dbReference type="Proteomes" id="UP000239494"/>
    </source>
</evidence>
<organism evidence="6 7">
    <name type="scientific">Umezawaea tangerina</name>
    <dbReference type="NCBI Taxonomy" id="84725"/>
    <lineage>
        <taxon>Bacteria</taxon>
        <taxon>Bacillati</taxon>
        <taxon>Actinomycetota</taxon>
        <taxon>Actinomycetes</taxon>
        <taxon>Pseudonocardiales</taxon>
        <taxon>Pseudonocardiaceae</taxon>
        <taxon>Umezawaea</taxon>
    </lineage>
</organism>
<evidence type="ECO:0000256" key="2">
    <source>
        <dbReference type="ARBA" id="ARBA00023125"/>
    </source>
</evidence>
<dbReference type="Pfam" id="PF16859">
    <property type="entry name" value="TetR_C_11"/>
    <property type="match status" value="1"/>
</dbReference>
<keyword evidence="1" id="KW-0805">Transcription regulation</keyword>
<keyword evidence="3" id="KW-0804">Transcription</keyword>
<dbReference type="InterPro" id="IPR009057">
    <property type="entry name" value="Homeodomain-like_sf"/>
</dbReference>
<accession>A0A2T0SRT9</accession>
<proteinExistence type="predicted"/>
<keyword evidence="7" id="KW-1185">Reference proteome</keyword>
<dbReference type="PANTHER" id="PTHR30055:SF148">
    <property type="entry name" value="TETR-FAMILY TRANSCRIPTIONAL REGULATOR"/>
    <property type="match status" value="1"/>
</dbReference>
<evidence type="ECO:0000256" key="4">
    <source>
        <dbReference type="PROSITE-ProRule" id="PRU00335"/>
    </source>
</evidence>
<dbReference type="Pfam" id="PF00440">
    <property type="entry name" value="TetR_N"/>
    <property type="match status" value="1"/>
</dbReference>
<name>A0A2T0SRT9_9PSEU</name>
<sequence length="169" mass="18411">MDSGYGAFTIEAVAERARTSRHVLYRRWPTRGDLALAAIRHGSAEHTALPPDTGSLRGDVIALMTRANEDRSRVTAMLSVHLGTYYLETGTTPADLRQSVTGEDAGHLEEILRRAVGRGEIPSADVPERVRNLPGDLLRDEVLMTLAPASDETIASIVDEVFLPLVLKP</sequence>
<feature type="domain" description="HTH tetR-type" evidence="5">
    <location>
        <begin position="1"/>
        <end position="46"/>
    </location>
</feature>
<keyword evidence="2 4" id="KW-0238">DNA-binding</keyword>
<dbReference type="PROSITE" id="PS50977">
    <property type="entry name" value="HTH_TETR_2"/>
    <property type="match status" value="1"/>
</dbReference>
<evidence type="ECO:0000259" key="5">
    <source>
        <dbReference type="PROSITE" id="PS50977"/>
    </source>
</evidence>
<dbReference type="InterPro" id="IPR001647">
    <property type="entry name" value="HTH_TetR"/>
</dbReference>
<evidence type="ECO:0000256" key="3">
    <source>
        <dbReference type="ARBA" id="ARBA00023163"/>
    </source>
</evidence>
<dbReference type="PANTHER" id="PTHR30055">
    <property type="entry name" value="HTH-TYPE TRANSCRIPTIONAL REGULATOR RUTR"/>
    <property type="match status" value="1"/>
</dbReference>
<dbReference type="EMBL" id="PVTF01000012">
    <property type="protein sequence ID" value="PRY36124.1"/>
    <property type="molecule type" value="Genomic_DNA"/>
</dbReference>
<dbReference type="Proteomes" id="UP000239494">
    <property type="component" value="Unassembled WGS sequence"/>
</dbReference>
<feature type="DNA-binding region" description="H-T-H motif" evidence="4">
    <location>
        <begin position="9"/>
        <end position="28"/>
    </location>
</feature>
<dbReference type="InterPro" id="IPR011075">
    <property type="entry name" value="TetR_C"/>
</dbReference>
<reference evidence="6 7" key="1">
    <citation type="submission" date="2018-03" db="EMBL/GenBank/DDBJ databases">
        <title>Genomic Encyclopedia of Archaeal and Bacterial Type Strains, Phase II (KMG-II): from individual species to whole genera.</title>
        <authorList>
            <person name="Goeker M."/>
        </authorList>
    </citation>
    <scope>NUCLEOTIDE SEQUENCE [LARGE SCALE GENOMIC DNA]</scope>
    <source>
        <strain evidence="6 7">DSM 44720</strain>
    </source>
</reference>
<dbReference type="InterPro" id="IPR036271">
    <property type="entry name" value="Tet_transcr_reg_TetR-rel_C_sf"/>
</dbReference>
<dbReference type="AlphaFoldDB" id="A0A2T0SRT9"/>
<dbReference type="GO" id="GO:0003700">
    <property type="term" value="F:DNA-binding transcription factor activity"/>
    <property type="evidence" value="ECO:0007669"/>
    <property type="project" value="TreeGrafter"/>
</dbReference>
<dbReference type="InterPro" id="IPR050109">
    <property type="entry name" value="HTH-type_TetR-like_transc_reg"/>
</dbReference>
<dbReference type="GO" id="GO:0000976">
    <property type="term" value="F:transcription cis-regulatory region binding"/>
    <property type="evidence" value="ECO:0007669"/>
    <property type="project" value="TreeGrafter"/>
</dbReference>
<comment type="caution">
    <text evidence="6">The sequence shown here is derived from an EMBL/GenBank/DDBJ whole genome shotgun (WGS) entry which is preliminary data.</text>
</comment>
<protein>
    <submittedName>
        <fullName evidence="6">TetR family transcriptional regulator</fullName>
    </submittedName>
</protein>
<dbReference type="SUPFAM" id="SSF48498">
    <property type="entry name" value="Tetracyclin repressor-like, C-terminal domain"/>
    <property type="match status" value="1"/>
</dbReference>
<dbReference type="Gene3D" id="1.10.357.10">
    <property type="entry name" value="Tetracycline Repressor, domain 2"/>
    <property type="match status" value="1"/>
</dbReference>